<name>A0AAD4SUR0_9MAGN</name>
<evidence type="ECO:0000256" key="4">
    <source>
        <dbReference type="SAM" id="MobiDB-lite"/>
    </source>
</evidence>
<protein>
    <recommendedName>
        <fullName evidence="5">Cobalamin-independent methionine synthase MetE C-terminal/archaeal domain-containing protein</fullName>
    </recommendedName>
</protein>
<dbReference type="AlphaFoldDB" id="A0AAD4SUR0"/>
<dbReference type="Proteomes" id="UP001202328">
    <property type="component" value="Unassembled WGS sequence"/>
</dbReference>
<keyword evidence="3" id="KW-0862">Zinc</keyword>
<comment type="cofactor">
    <cofactor evidence="1">
        <name>Zn(2+)</name>
        <dbReference type="ChEBI" id="CHEBI:29105"/>
    </cofactor>
</comment>
<keyword evidence="7" id="KW-1185">Reference proteome</keyword>
<gene>
    <name evidence="6" type="ORF">MKW98_032593</name>
</gene>
<feature type="domain" description="Cobalamin-independent methionine synthase MetE C-terminal/archaeal" evidence="5">
    <location>
        <begin position="68"/>
        <end position="149"/>
    </location>
</feature>
<dbReference type="InterPro" id="IPR038071">
    <property type="entry name" value="UROD/MetE-like_sf"/>
</dbReference>
<dbReference type="GO" id="GO:0008270">
    <property type="term" value="F:zinc ion binding"/>
    <property type="evidence" value="ECO:0007669"/>
    <property type="project" value="InterPro"/>
</dbReference>
<evidence type="ECO:0000313" key="7">
    <source>
        <dbReference type="Proteomes" id="UP001202328"/>
    </source>
</evidence>
<accession>A0AAD4SUR0</accession>
<feature type="compositionally biased region" description="Polar residues" evidence="4">
    <location>
        <begin position="20"/>
        <end position="29"/>
    </location>
</feature>
<comment type="caution">
    <text evidence="6">The sequence shown here is derived from an EMBL/GenBank/DDBJ whole genome shotgun (WGS) entry which is preliminary data.</text>
</comment>
<sequence>MAFAAQRVLESGQKDEKSSPRVTNESVQKAATALRGSDHRRATNLSSDWMLCRRLKPSHPPNHHHWTFPLTMELRIVRECKANKIFEADYAGKKEISEVIKLREELDIDVQVQVHGEPERNDLVEYFREQLSCFAFSINGWVQSYCSRMIWESYYQIALMMLRIGCLL</sequence>
<keyword evidence="2" id="KW-0479">Metal-binding</keyword>
<dbReference type="GO" id="GO:0003871">
    <property type="term" value="F:5-methyltetrahydropteroyltriglutamate-homocysteine S-methyltransferase activity"/>
    <property type="evidence" value="ECO:0007669"/>
    <property type="project" value="InterPro"/>
</dbReference>
<evidence type="ECO:0000256" key="3">
    <source>
        <dbReference type="ARBA" id="ARBA00022833"/>
    </source>
</evidence>
<evidence type="ECO:0000259" key="5">
    <source>
        <dbReference type="Pfam" id="PF01717"/>
    </source>
</evidence>
<dbReference type="EMBL" id="JAJJMB010008334">
    <property type="protein sequence ID" value="KAI3924392.1"/>
    <property type="molecule type" value="Genomic_DNA"/>
</dbReference>
<evidence type="ECO:0000256" key="2">
    <source>
        <dbReference type="ARBA" id="ARBA00022723"/>
    </source>
</evidence>
<proteinExistence type="predicted"/>
<dbReference type="Gene3D" id="3.20.20.210">
    <property type="match status" value="2"/>
</dbReference>
<dbReference type="Pfam" id="PF01717">
    <property type="entry name" value="Meth_synt_2"/>
    <property type="match status" value="1"/>
</dbReference>
<evidence type="ECO:0000313" key="6">
    <source>
        <dbReference type="EMBL" id="KAI3924392.1"/>
    </source>
</evidence>
<reference evidence="6" key="1">
    <citation type="submission" date="2022-04" db="EMBL/GenBank/DDBJ databases">
        <title>A functionally conserved STORR gene fusion in Papaver species that diverged 16.8 million years ago.</title>
        <authorList>
            <person name="Catania T."/>
        </authorList>
    </citation>
    <scope>NUCLEOTIDE SEQUENCE</scope>
    <source>
        <strain evidence="6">S-188037</strain>
    </source>
</reference>
<dbReference type="GO" id="GO:0009086">
    <property type="term" value="P:methionine biosynthetic process"/>
    <property type="evidence" value="ECO:0007669"/>
    <property type="project" value="InterPro"/>
</dbReference>
<dbReference type="PANTHER" id="PTHR30519">
    <property type="entry name" value="5-METHYLTETRAHYDROPTEROYLTRIGLUTAMATE--HOMOCYSTEINE METHYLTRANSFERASE"/>
    <property type="match status" value="1"/>
</dbReference>
<dbReference type="InterPro" id="IPR002629">
    <property type="entry name" value="Met_Synth_C/arc"/>
</dbReference>
<feature type="region of interest" description="Disordered" evidence="4">
    <location>
        <begin position="1"/>
        <end position="39"/>
    </location>
</feature>
<evidence type="ECO:0000256" key="1">
    <source>
        <dbReference type="ARBA" id="ARBA00001947"/>
    </source>
</evidence>
<organism evidence="6 7">
    <name type="scientific">Papaver atlanticum</name>
    <dbReference type="NCBI Taxonomy" id="357466"/>
    <lineage>
        <taxon>Eukaryota</taxon>
        <taxon>Viridiplantae</taxon>
        <taxon>Streptophyta</taxon>
        <taxon>Embryophyta</taxon>
        <taxon>Tracheophyta</taxon>
        <taxon>Spermatophyta</taxon>
        <taxon>Magnoliopsida</taxon>
        <taxon>Ranunculales</taxon>
        <taxon>Papaveraceae</taxon>
        <taxon>Papaveroideae</taxon>
        <taxon>Papaver</taxon>
    </lineage>
</organism>
<dbReference type="SUPFAM" id="SSF51726">
    <property type="entry name" value="UROD/MetE-like"/>
    <property type="match status" value="1"/>
</dbReference>